<proteinExistence type="predicted"/>
<dbReference type="STRING" id="153721.MYP_1949"/>
<feature type="transmembrane region" description="Helical" evidence="1">
    <location>
        <begin position="84"/>
        <end position="109"/>
    </location>
</feature>
<dbReference type="OrthoDB" id="9834758at2"/>
<dbReference type="EMBL" id="BBLT01000003">
    <property type="protein sequence ID" value="GAL84721.1"/>
    <property type="molecule type" value="Genomic_DNA"/>
</dbReference>
<dbReference type="Proteomes" id="UP000030185">
    <property type="component" value="Unassembled WGS sequence"/>
</dbReference>
<organism evidence="2 3">
    <name type="scientific">Sporocytophaga myxococcoides</name>
    <dbReference type="NCBI Taxonomy" id="153721"/>
    <lineage>
        <taxon>Bacteria</taxon>
        <taxon>Pseudomonadati</taxon>
        <taxon>Bacteroidota</taxon>
        <taxon>Cytophagia</taxon>
        <taxon>Cytophagales</taxon>
        <taxon>Cytophagaceae</taxon>
        <taxon>Sporocytophaga</taxon>
    </lineage>
</organism>
<accession>A0A098LCI9</accession>
<keyword evidence="3" id="KW-1185">Reference proteome</keyword>
<keyword evidence="1" id="KW-0472">Membrane</keyword>
<reference evidence="2 3" key="1">
    <citation type="submission" date="2014-09" db="EMBL/GenBank/DDBJ databases">
        <title>Sporocytophaga myxococcoides PG-01 genome sequencing.</title>
        <authorList>
            <person name="Liu L."/>
            <person name="Gao P.J."/>
            <person name="Chen G.J."/>
            <person name="Wang L.S."/>
        </authorList>
    </citation>
    <scope>NUCLEOTIDE SEQUENCE [LARGE SCALE GENOMIC DNA]</scope>
    <source>
        <strain evidence="2 3">PG-01</strain>
    </source>
</reference>
<sequence length="125" mass="14202">MSQFKRKLNNFAVFSLAILFAELVQEIAHNYIDSWKNGHGKYVSVLLSMILAIAVFYPVFHFLEKYIQSASRNYIKSSKKVSGGGTSGLLLGYSLAMFFLFIAFAQLWYNKDVIADLGNWLKGFI</sequence>
<dbReference type="AlphaFoldDB" id="A0A098LCI9"/>
<name>A0A098LCI9_9BACT</name>
<gene>
    <name evidence="2" type="ORF">MYP_1949</name>
</gene>
<evidence type="ECO:0000256" key="1">
    <source>
        <dbReference type="SAM" id="Phobius"/>
    </source>
</evidence>
<feature type="transmembrane region" description="Helical" evidence="1">
    <location>
        <begin position="42"/>
        <end position="63"/>
    </location>
</feature>
<dbReference type="RefSeq" id="WP_045462013.1">
    <property type="nucleotide sequence ID" value="NZ_BBLT01000003.1"/>
</dbReference>
<protein>
    <submittedName>
        <fullName evidence="2">Uncharacterized protein</fullName>
    </submittedName>
</protein>
<evidence type="ECO:0000313" key="3">
    <source>
        <dbReference type="Proteomes" id="UP000030185"/>
    </source>
</evidence>
<comment type="caution">
    <text evidence="2">The sequence shown here is derived from an EMBL/GenBank/DDBJ whole genome shotgun (WGS) entry which is preliminary data.</text>
</comment>
<dbReference type="eggNOG" id="ENOG5033ME3">
    <property type="taxonomic scope" value="Bacteria"/>
</dbReference>
<keyword evidence="1" id="KW-1133">Transmembrane helix</keyword>
<keyword evidence="1" id="KW-0812">Transmembrane</keyword>
<evidence type="ECO:0000313" key="2">
    <source>
        <dbReference type="EMBL" id="GAL84721.1"/>
    </source>
</evidence>